<dbReference type="PANTHER" id="PTHR31829:SF0">
    <property type="entry name" value="PYRIDOXAL 5'-PHOSPHATE SYNTHASE SUBUNIT SNZ1-RELATED"/>
    <property type="match status" value="1"/>
</dbReference>
<dbReference type="PANTHER" id="PTHR31829">
    <property type="entry name" value="PYRIDOXAL 5'-PHOSPHATE SYNTHASE SUBUNIT SNZ1-RELATED"/>
    <property type="match status" value="1"/>
</dbReference>
<accession>A0A3F3H8W8</accession>
<keyword evidence="6" id="KW-1185">Reference proteome</keyword>
<organism evidence="5 6">
    <name type="scientific">Fructobacillus pseudoficulneus</name>
    <dbReference type="NCBI Taxonomy" id="220714"/>
    <lineage>
        <taxon>Bacteria</taxon>
        <taxon>Bacillati</taxon>
        <taxon>Bacillota</taxon>
        <taxon>Bacilli</taxon>
        <taxon>Lactobacillales</taxon>
        <taxon>Lactobacillaceae</taxon>
        <taxon>Fructobacillus</taxon>
    </lineage>
</organism>
<dbReference type="EMBL" id="DF968064">
    <property type="protein sequence ID" value="GAP02763.1"/>
    <property type="molecule type" value="Genomic_DNA"/>
</dbReference>
<dbReference type="PROSITE" id="PS51129">
    <property type="entry name" value="PDXS_SNZ_2"/>
    <property type="match status" value="1"/>
</dbReference>
<evidence type="ECO:0000256" key="3">
    <source>
        <dbReference type="PROSITE-ProRule" id="PRU00481"/>
    </source>
</evidence>
<dbReference type="AlphaFoldDB" id="A0A3F3H8W8"/>
<evidence type="ECO:0000259" key="4">
    <source>
        <dbReference type="Pfam" id="PF01680"/>
    </source>
</evidence>
<dbReference type="SUPFAM" id="SSF110399">
    <property type="entry name" value="ThiG-like"/>
    <property type="match status" value="1"/>
</dbReference>
<name>A0A3F3H8W8_9LACO</name>
<dbReference type="GO" id="GO:0016843">
    <property type="term" value="F:amine-lyase activity"/>
    <property type="evidence" value="ECO:0007669"/>
    <property type="project" value="TreeGrafter"/>
</dbReference>
<comment type="similarity">
    <text evidence="1 3">Belongs to the PdxS/SNZ family.</text>
</comment>
<dbReference type="InterPro" id="IPR013785">
    <property type="entry name" value="Aldolase_TIM"/>
</dbReference>
<dbReference type="GO" id="GO:0042823">
    <property type="term" value="P:pyridoxal phosphate biosynthetic process"/>
    <property type="evidence" value="ECO:0007669"/>
    <property type="project" value="InterPro"/>
</dbReference>
<dbReference type="GO" id="GO:0008615">
    <property type="term" value="P:pyridoxine biosynthetic process"/>
    <property type="evidence" value="ECO:0007669"/>
    <property type="project" value="TreeGrafter"/>
</dbReference>
<evidence type="ECO:0000313" key="5">
    <source>
        <dbReference type="EMBL" id="GAP02763.1"/>
    </source>
</evidence>
<keyword evidence="2 5" id="KW-0456">Lyase</keyword>
<feature type="domain" description="PdxS/SNZ N-terminal" evidence="4">
    <location>
        <begin position="8"/>
        <end position="58"/>
    </location>
</feature>
<evidence type="ECO:0000256" key="2">
    <source>
        <dbReference type="ARBA" id="ARBA00023239"/>
    </source>
</evidence>
<dbReference type="GO" id="GO:0006520">
    <property type="term" value="P:amino acid metabolic process"/>
    <property type="evidence" value="ECO:0007669"/>
    <property type="project" value="TreeGrafter"/>
</dbReference>
<feature type="non-terminal residue" evidence="5">
    <location>
        <position position="58"/>
    </location>
</feature>
<evidence type="ECO:0000313" key="6">
    <source>
        <dbReference type="Proteomes" id="UP000061227"/>
    </source>
</evidence>
<dbReference type="InterPro" id="IPR033755">
    <property type="entry name" value="PdxS/SNZ_N"/>
</dbReference>
<dbReference type="Gene3D" id="3.20.20.70">
    <property type="entry name" value="Aldolase class I"/>
    <property type="match status" value="1"/>
</dbReference>
<proteinExistence type="inferred from homology"/>
<sequence>MKEVGSTLVKRGMAQMQKGGVIMDVANVEQAKIAEAAGAVAVMALERVPSDIRAAGGV</sequence>
<protein>
    <submittedName>
        <fullName evidence="5">Pyridoxal biosynthesis lyase PdxS</fullName>
    </submittedName>
</protein>
<dbReference type="Pfam" id="PF01680">
    <property type="entry name" value="SOR_SNZ"/>
    <property type="match status" value="1"/>
</dbReference>
<evidence type="ECO:0000256" key="1">
    <source>
        <dbReference type="ARBA" id="ARBA00007281"/>
    </source>
</evidence>
<dbReference type="InterPro" id="IPR001852">
    <property type="entry name" value="PdxS/SNZ"/>
</dbReference>
<reference evidence="5 6" key="1">
    <citation type="journal article" date="2015" name="BMC Genomics">
        <title>Comparative genomics of Fructobacillus spp. and Leuconostoc spp. reveals niche-specific evolution of Fructobacillus spp.</title>
        <authorList>
            <person name="Endo A."/>
            <person name="Tanizawa Y."/>
            <person name="Tanaka N."/>
            <person name="Maeno S."/>
            <person name="Kumar H."/>
            <person name="Shiwa Y."/>
            <person name="Okada S."/>
            <person name="Yoshikawa H."/>
            <person name="Dicks L."/>
            <person name="Nakagawa J."/>
            <person name="Arita M."/>
        </authorList>
    </citation>
    <scope>NUCLEOTIDE SEQUENCE [LARGE SCALE GENOMIC DNA]</scope>
    <source>
        <strain evidence="5 6">DSM 15468</strain>
    </source>
</reference>
<dbReference type="Proteomes" id="UP000061227">
    <property type="component" value="Unassembled WGS sequence"/>
</dbReference>
<gene>
    <name evidence="5" type="primary">pdxS</name>
    <name evidence="5" type="ORF">FPFC_022130</name>
</gene>